<dbReference type="InterPro" id="IPR027485">
    <property type="entry name" value="AMMECR1_N"/>
</dbReference>
<reference evidence="2 3" key="1">
    <citation type="journal article" date="2011" name="Proc. Natl. Acad. Sci. U.S.A.">
        <title>Genome and transcriptome analyses of the mountain pine beetle-fungal symbiont Grosmannia clavigera, a lodgepole pine pathogen.</title>
        <authorList>
            <person name="DiGuistini S."/>
            <person name="Wang Y."/>
            <person name="Liao N.Y."/>
            <person name="Taylor G."/>
            <person name="Tanguay P."/>
            <person name="Feau N."/>
            <person name="Henrissat B."/>
            <person name="Chan S.K."/>
            <person name="Hesse-Orce U."/>
            <person name="Alamouti S.M."/>
            <person name="Tsui C.K.M."/>
            <person name="Docking R.T."/>
            <person name="Levasseur A."/>
            <person name="Haridas S."/>
            <person name="Robertson G."/>
            <person name="Birol I."/>
            <person name="Holt R.A."/>
            <person name="Marra M.A."/>
            <person name="Hamelin R.C."/>
            <person name="Hirst M."/>
            <person name="Jones S.J.M."/>
            <person name="Bohlmann J."/>
            <person name="Breuil C."/>
        </authorList>
    </citation>
    <scope>NUCLEOTIDE SEQUENCE [LARGE SCALE GENOMIC DNA]</scope>
    <source>
        <strain evidence="3">kw1407 / UAMH 11150</strain>
    </source>
</reference>
<protein>
    <submittedName>
        <fullName evidence="2">Ammecr1 family protein</fullName>
    </submittedName>
</protein>
<dbReference type="HOGENOM" id="CLU_052828_2_1_1"/>
<dbReference type="eggNOG" id="KOG3274">
    <property type="taxonomic scope" value="Eukaryota"/>
</dbReference>
<gene>
    <name evidence="2" type="ORF">CMQ_1610</name>
</gene>
<dbReference type="RefSeq" id="XP_014174164.1">
    <property type="nucleotide sequence ID" value="XM_014318689.1"/>
</dbReference>
<dbReference type="OrthoDB" id="24630at2759"/>
<evidence type="ECO:0000313" key="3">
    <source>
        <dbReference type="Proteomes" id="UP000007796"/>
    </source>
</evidence>
<dbReference type="NCBIfam" id="TIGR00296">
    <property type="entry name" value="TIGR00296 family protein"/>
    <property type="match status" value="1"/>
</dbReference>
<dbReference type="InterPro" id="IPR002733">
    <property type="entry name" value="AMMECR1_domain"/>
</dbReference>
<dbReference type="InterPro" id="IPR036071">
    <property type="entry name" value="AMMECR1_dom_sf"/>
</dbReference>
<dbReference type="FunCoup" id="F0XEJ1">
    <property type="interactions" value="975"/>
</dbReference>
<feature type="domain" description="AMMECR1" evidence="1">
    <location>
        <begin position="1"/>
        <end position="203"/>
    </location>
</feature>
<dbReference type="Gene3D" id="3.30.700.20">
    <property type="entry name" value="Hypothetical protein ph0010, domain 1"/>
    <property type="match status" value="1"/>
</dbReference>
<evidence type="ECO:0000313" key="2">
    <source>
        <dbReference type="EMBL" id="EFX04682.1"/>
    </source>
</evidence>
<dbReference type="Pfam" id="PF01871">
    <property type="entry name" value="AMMECR1"/>
    <property type="match status" value="1"/>
</dbReference>
<accession>F0XEJ1</accession>
<dbReference type="InParanoid" id="F0XEJ1"/>
<dbReference type="AlphaFoldDB" id="F0XEJ1"/>
<dbReference type="PROSITE" id="PS51112">
    <property type="entry name" value="AMMECR1"/>
    <property type="match status" value="1"/>
</dbReference>
<proteinExistence type="predicted"/>
<dbReference type="EMBL" id="GL629765">
    <property type="protein sequence ID" value="EFX04682.1"/>
    <property type="molecule type" value="Genomic_DNA"/>
</dbReference>
<keyword evidence="3" id="KW-1185">Reference proteome</keyword>
<organism evidence="3">
    <name type="scientific">Grosmannia clavigera (strain kw1407 / UAMH 11150)</name>
    <name type="common">Blue stain fungus</name>
    <name type="synonym">Graphiocladiella clavigera</name>
    <dbReference type="NCBI Taxonomy" id="655863"/>
    <lineage>
        <taxon>Eukaryota</taxon>
        <taxon>Fungi</taxon>
        <taxon>Dikarya</taxon>
        <taxon>Ascomycota</taxon>
        <taxon>Pezizomycotina</taxon>
        <taxon>Sordariomycetes</taxon>
        <taxon>Sordariomycetidae</taxon>
        <taxon>Ophiostomatales</taxon>
        <taxon>Ophiostomataceae</taxon>
        <taxon>Leptographium</taxon>
    </lineage>
</organism>
<dbReference type="SUPFAM" id="SSF143447">
    <property type="entry name" value="AMMECR1-like"/>
    <property type="match status" value="1"/>
</dbReference>
<sequence>MATTAHCLFCFETLAARLEGREALDLVDIERSYAVYDGKKSSSSIPSPSSPSSPLFVTWNTTEGFDGAADRPADDEASHELRGCIGTFAAEPLVTGLATYALTAALKDHRFQPVSRRELPLLRVAVTLLTDFEPAADADDWQLGRHGLRIAFVDGGRRYGATYLPDVAPEQGWSKEQTVVSLMRKAGWSGRTDRWRDGIPEVA</sequence>
<dbReference type="GeneID" id="25974508"/>
<dbReference type="PANTHER" id="PTHR13016">
    <property type="entry name" value="AMMECR1 HOMOLOG"/>
    <property type="match status" value="1"/>
</dbReference>
<dbReference type="Proteomes" id="UP000007796">
    <property type="component" value="Unassembled WGS sequence"/>
</dbReference>
<name>F0XEJ1_GROCL</name>
<evidence type="ECO:0000259" key="1">
    <source>
        <dbReference type="PROSITE" id="PS51112"/>
    </source>
</evidence>
<dbReference type="PANTHER" id="PTHR13016:SF0">
    <property type="entry name" value="AMME SYNDROME CANDIDATE GENE 1 PROTEIN"/>
    <property type="match status" value="1"/>
</dbReference>
<dbReference type="STRING" id="655863.F0XEJ1"/>
<dbReference type="InterPro" id="IPR023473">
    <property type="entry name" value="AMMECR1"/>
</dbReference>